<dbReference type="STRING" id="2340.JV46_08590"/>
<evidence type="ECO:0000256" key="1">
    <source>
        <dbReference type="ARBA" id="ARBA00022491"/>
    </source>
</evidence>
<accession>A0A0B0HBW0</accession>
<dbReference type="SUPFAM" id="SSF46785">
    <property type="entry name" value="Winged helix' DNA-binding domain"/>
    <property type="match status" value="1"/>
</dbReference>
<evidence type="ECO:0000256" key="2">
    <source>
        <dbReference type="ARBA" id="ARBA00023015"/>
    </source>
</evidence>
<dbReference type="Proteomes" id="UP000030856">
    <property type="component" value="Unassembled WGS sequence"/>
</dbReference>
<evidence type="ECO:0000313" key="7">
    <source>
        <dbReference type="EMBL" id="OOY35002.1"/>
    </source>
</evidence>
<keyword evidence="8" id="KW-1185">Reference proteome</keyword>
<protein>
    <submittedName>
        <fullName evidence="6">Transcriptional regulator</fullName>
    </submittedName>
</protein>
<evidence type="ECO:0000256" key="3">
    <source>
        <dbReference type="ARBA" id="ARBA00023125"/>
    </source>
</evidence>
<dbReference type="GO" id="GO:0003700">
    <property type="term" value="F:DNA-binding transcription factor activity"/>
    <property type="evidence" value="ECO:0007669"/>
    <property type="project" value="InterPro"/>
</dbReference>
<dbReference type="Pfam" id="PF00392">
    <property type="entry name" value="GntR"/>
    <property type="match status" value="1"/>
</dbReference>
<evidence type="ECO:0000313" key="8">
    <source>
        <dbReference type="Proteomes" id="UP000030856"/>
    </source>
</evidence>
<dbReference type="SMART" id="SM00345">
    <property type="entry name" value="HTH_GNTR"/>
    <property type="match status" value="1"/>
</dbReference>
<dbReference type="InterPro" id="IPR028082">
    <property type="entry name" value="Peripla_BP_I"/>
</dbReference>
<dbReference type="PANTHER" id="PTHR30146:SF148">
    <property type="entry name" value="HTH-TYPE TRANSCRIPTIONAL REPRESSOR PURR-RELATED"/>
    <property type="match status" value="1"/>
</dbReference>
<dbReference type="Gene3D" id="3.40.50.2300">
    <property type="match status" value="2"/>
</dbReference>
<dbReference type="GO" id="GO:0000976">
    <property type="term" value="F:transcription cis-regulatory region binding"/>
    <property type="evidence" value="ECO:0007669"/>
    <property type="project" value="TreeGrafter"/>
</dbReference>
<evidence type="ECO:0000259" key="5">
    <source>
        <dbReference type="PROSITE" id="PS50949"/>
    </source>
</evidence>
<dbReference type="Proteomes" id="UP000190962">
    <property type="component" value="Unassembled WGS sequence"/>
</dbReference>
<reference evidence="7 9" key="2">
    <citation type="submission" date="2016-11" db="EMBL/GenBank/DDBJ databases">
        <title>Mixed transmission modes and dynamic genome evolution in an obligate animal-bacterial symbiosis.</title>
        <authorList>
            <person name="Russell S.L."/>
            <person name="Corbett-Detig R.B."/>
            <person name="Cavanaugh C.M."/>
        </authorList>
    </citation>
    <scope>NUCLEOTIDE SEQUENCE [LARGE SCALE GENOMIC DNA]</scope>
    <source>
        <strain evidence="7">MA-KB16</strain>
    </source>
</reference>
<dbReference type="EMBL" id="MPNX01000008">
    <property type="protein sequence ID" value="OOY35002.1"/>
    <property type="molecule type" value="Genomic_DNA"/>
</dbReference>
<evidence type="ECO:0000313" key="6">
    <source>
        <dbReference type="EMBL" id="KHF24901.1"/>
    </source>
</evidence>
<dbReference type="GeneID" id="86992360"/>
<dbReference type="InterPro" id="IPR000524">
    <property type="entry name" value="Tscrpt_reg_HTH_GntR"/>
</dbReference>
<dbReference type="InterPro" id="IPR036390">
    <property type="entry name" value="WH_DNA-bd_sf"/>
</dbReference>
<dbReference type="RefSeq" id="WP_043117130.1">
    <property type="nucleotide sequence ID" value="NZ_JRAA01000002.1"/>
</dbReference>
<keyword evidence="1" id="KW-0678">Repressor</keyword>
<keyword evidence="4" id="KW-0804">Transcription</keyword>
<keyword evidence="3" id="KW-0238">DNA-binding</keyword>
<dbReference type="CDD" id="cd07377">
    <property type="entry name" value="WHTH_GntR"/>
    <property type="match status" value="1"/>
</dbReference>
<dbReference type="EMBL" id="JRAA01000002">
    <property type="protein sequence ID" value="KHF24901.1"/>
    <property type="molecule type" value="Genomic_DNA"/>
</dbReference>
<reference evidence="6 8" key="1">
    <citation type="journal article" date="2014" name="BMC Genomics">
        <title>The genome of the intracellular bacterium of the coastal bivalve, Solemya velum: a blueprint for thriving in and out of symbiosis.</title>
        <authorList>
            <person name="Dmytrenko O."/>
            <person name="Russell S.L."/>
            <person name="Loo W.T."/>
            <person name="Fontanez K.M."/>
            <person name="Liao L."/>
            <person name="Roeselers G."/>
            <person name="Sharma R."/>
            <person name="Stewart F.J."/>
            <person name="Newton I.L."/>
            <person name="Woyke T."/>
            <person name="Wu D."/>
            <person name="Lang J.M."/>
            <person name="Eisen J.A."/>
            <person name="Cavanaugh C.M."/>
        </authorList>
    </citation>
    <scope>NUCLEOTIDE SEQUENCE [LARGE SCALE GENOMIC DNA]</scope>
    <source>
        <strain evidence="6 8">WH</strain>
    </source>
</reference>
<dbReference type="PROSITE" id="PS50949">
    <property type="entry name" value="HTH_GNTR"/>
    <property type="match status" value="1"/>
</dbReference>
<dbReference type="Pfam" id="PF13377">
    <property type="entry name" value="Peripla_BP_3"/>
    <property type="match status" value="1"/>
</dbReference>
<evidence type="ECO:0000313" key="9">
    <source>
        <dbReference type="Proteomes" id="UP000190962"/>
    </source>
</evidence>
<evidence type="ECO:0000256" key="4">
    <source>
        <dbReference type="ARBA" id="ARBA00023163"/>
    </source>
</evidence>
<dbReference type="SUPFAM" id="SSF53822">
    <property type="entry name" value="Periplasmic binding protein-like I"/>
    <property type="match status" value="1"/>
</dbReference>
<comment type="caution">
    <text evidence="6">The sequence shown here is derived from an EMBL/GenBank/DDBJ whole genome shotgun (WGS) entry which is preliminary data.</text>
</comment>
<dbReference type="PATRIC" id="fig|2340.3.peg.1538"/>
<dbReference type="InterPro" id="IPR046335">
    <property type="entry name" value="LacI/GalR-like_sensor"/>
</dbReference>
<dbReference type="CDD" id="cd06267">
    <property type="entry name" value="PBP1_LacI_sugar_binding-like"/>
    <property type="match status" value="1"/>
</dbReference>
<keyword evidence="2" id="KW-0805">Transcription regulation</keyword>
<dbReference type="InterPro" id="IPR036388">
    <property type="entry name" value="WH-like_DNA-bd_sf"/>
</dbReference>
<dbReference type="OrthoDB" id="6619319at2"/>
<dbReference type="eggNOG" id="COG1609">
    <property type="taxonomic scope" value="Bacteria"/>
</dbReference>
<dbReference type="PANTHER" id="PTHR30146">
    <property type="entry name" value="LACI-RELATED TRANSCRIPTIONAL REPRESSOR"/>
    <property type="match status" value="1"/>
</dbReference>
<gene>
    <name evidence="7" type="ORF">BOV88_06695</name>
    <name evidence="6" type="ORF">JV46_08590</name>
</gene>
<name>A0A0B0HBW0_SOVGS</name>
<dbReference type="Gene3D" id="1.10.10.10">
    <property type="entry name" value="Winged helix-like DNA-binding domain superfamily/Winged helix DNA-binding domain"/>
    <property type="match status" value="1"/>
</dbReference>
<dbReference type="AlphaFoldDB" id="A0A0B0HBW0"/>
<feature type="domain" description="HTH gntR-type" evidence="5">
    <location>
        <begin position="5"/>
        <end position="71"/>
    </location>
</feature>
<sequence length="353" mass="39334">MNESTPKYILVENYILQAIRNKEFTDKLPGERILAKKLDISYMTVRKGITNLVDQGTLYKIPTKGTFVNKRRQRKKITHTIGYFLDSRIQSGISNPYYSLLFNAIEKKASKQNFSVIYFTDSNETALQKTLSKLDGVIATCFPRLEETIQLIKQTVPVVVLENSAADKSIPSVIIDNFNANMESVDFICSLGHQQIGFMTSLEDSDIGNDRYTGYLHGLRQNGITPDEKLLFKGDNSFESGAEGAEYFLALENSPTAIICANDSMALGTMSKLNEVDLKVPDDISIIGFDDIEIASQITPSLTTVSAPVNEIAEKAFSALHKLIQGGQPEFRHISLSAKLIIRKSCSEKKKRL</sequence>
<organism evidence="6 8">
    <name type="scientific">Solemya velum gill symbiont</name>
    <dbReference type="NCBI Taxonomy" id="2340"/>
    <lineage>
        <taxon>Bacteria</taxon>
        <taxon>Pseudomonadati</taxon>
        <taxon>Pseudomonadota</taxon>
        <taxon>Gammaproteobacteria</taxon>
        <taxon>sulfur-oxidizing symbionts</taxon>
    </lineage>
</organism>
<proteinExistence type="predicted"/>